<dbReference type="SUPFAM" id="SSF53146">
    <property type="entry name" value="Nitrogenase accessory factor-like"/>
    <property type="match status" value="1"/>
</dbReference>
<reference evidence="16" key="1">
    <citation type="submission" date="2020-07" db="EMBL/GenBank/DDBJ databases">
        <title>Huge and variable diversity of episymbiotic CPR bacteria and DPANN archaea in groundwater ecosystems.</title>
        <authorList>
            <person name="He C.Y."/>
            <person name="Keren R."/>
            <person name="Whittaker M."/>
            <person name="Farag I.F."/>
            <person name="Doudna J."/>
            <person name="Cate J.H.D."/>
            <person name="Banfield J.F."/>
        </authorList>
    </citation>
    <scope>NUCLEOTIDE SEQUENCE</scope>
    <source>
        <strain evidence="16">NC_groundwater_717_Ag_S-0.2um_59_8</strain>
    </source>
</reference>
<organism evidence="16 17">
    <name type="scientific">Tectimicrobiota bacterium</name>
    <dbReference type="NCBI Taxonomy" id="2528274"/>
    <lineage>
        <taxon>Bacteria</taxon>
        <taxon>Pseudomonadati</taxon>
        <taxon>Nitrospinota/Tectimicrobiota group</taxon>
        <taxon>Candidatus Tectimicrobiota</taxon>
    </lineage>
</organism>
<evidence type="ECO:0000256" key="1">
    <source>
        <dbReference type="ARBA" id="ARBA00001966"/>
    </source>
</evidence>
<dbReference type="InterPro" id="IPR034165">
    <property type="entry name" value="NifB_C"/>
</dbReference>
<evidence type="ECO:0000313" key="16">
    <source>
        <dbReference type="EMBL" id="MBI3014353.1"/>
    </source>
</evidence>
<keyword evidence="10" id="KW-0411">Iron-sulfur</keyword>
<dbReference type="AlphaFoldDB" id="A0A932GNE1"/>
<keyword evidence="6" id="KW-0004">4Fe-4S</keyword>
<evidence type="ECO:0000256" key="5">
    <source>
        <dbReference type="ARBA" id="ARBA00021702"/>
    </source>
</evidence>
<evidence type="ECO:0000256" key="3">
    <source>
        <dbReference type="ARBA" id="ARBA00005155"/>
    </source>
</evidence>
<keyword evidence="9" id="KW-0408">Iron</keyword>
<comment type="similarity">
    <text evidence="4">Belongs to the radical SAM superfamily. NifB family.</text>
</comment>
<dbReference type="GO" id="GO:0016829">
    <property type="term" value="F:lyase activity"/>
    <property type="evidence" value="ECO:0007669"/>
    <property type="project" value="UniProtKB-KW"/>
</dbReference>
<evidence type="ECO:0000256" key="7">
    <source>
        <dbReference type="ARBA" id="ARBA00022691"/>
    </source>
</evidence>
<evidence type="ECO:0000256" key="12">
    <source>
        <dbReference type="ARBA" id="ARBA00023239"/>
    </source>
</evidence>
<dbReference type="PROSITE" id="PS51918">
    <property type="entry name" value="RADICAL_SAM"/>
    <property type="match status" value="1"/>
</dbReference>
<protein>
    <recommendedName>
        <fullName evidence="5">FeMo cofactor biosynthesis protein NifB</fullName>
    </recommendedName>
    <alternativeName>
        <fullName evidence="14">Nitrogenase cofactor maturase NifB</fullName>
    </alternativeName>
    <alternativeName>
        <fullName evidence="13">Radical SAM assemblase NifB</fullName>
    </alternativeName>
</protein>
<dbReference type="InterPro" id="IPR007197">
    <property type="entry name" value="rSAM"/>
</dbReference>
<gene>
    <name evidence="16" type="primary">nifB</name>
    <name evidence="16" type="ORF">HYY65_04685</name>
</gene>
<dbReference type="SFLD" id="SFLDS00029">
    <property type="entry name" value="Radical_SAM"/>
    <property type="match status" value="1"/>
</dbReference>
<dbReference type="InterPro" id="IPR003731">
    <property type="entry name" value="Di-Nase_FeMo-co_biosynth"/>
</dbReference>
<dbReference type="EMBL" id="JACPSX010000087">
    <property type="protein sequence ID" value="MBI3014353.1"/>
    <property type="molecule type" value="Genomic_DNA"/>
</dbReference>
<comment type="caution">
    <text evidence="16">The sequence shown here is derived from an EMBL/GenBank/DDBJ whole genome shotgun (WGS) entry which is preliminary data.</text>
</comment>
<dbReference type="PANTHER" id="PTHR43787">
    <property type="entry name" value="FEMO COFACTOR BIOSYNTHESIS PROTEIN NIFB-RELATED"/>
    <property type="match status" value="1"/>
</dbReference>
<evidence type="ECO:0000256" key="10">
    <source>
        <dbReference type="ARBA" id="ARBA00023014"/>
    </source>
</evidence>
<keyword evidence="11" id="KW-0535">Nitrogen fixation</keyword>
<feature type="domain" description="Radical SAM core" evidence="15">
    <location>
        <begin position="38"/>
        <end position="278"/>
    </location>
</feature>
<dbReference type="Proteomes" id="UP000741360">
    <property type="component" value="Unassembled WGS sequence"/>
</dbReference>
<dbReference type="Pfam" id="PF04055">
    <property type="entry name" value="Radical_SAM"/>
    <property type="match status" value="1"/>
</dbReference>
<dbReference type="CDD" id="cd01335">
    <property type="entry name" value="Radical_SAM"/>
    <property type="match status" value="1"/>
</dbReference>
<dbReference type="SUPFAM" id="SSF102114">
    <property type="entry name" value="Radical SAM enzymes"/>
    <property type="match status" value="1"/>
</dbReference>
<dbReference type="SFLD" id="SFLDG01068">
    <property type="entry name" value="FeMo_cofactor_biosynthesis_pro"/>
    <property type="match status" value="1"/>
</dbReference>
<evidence type="ECO:0000256" key="9">
    <source>
        <dbReference type="ARBA" id="ARBA00023004"/>
    </source>
</evidence>
<evidence type="ECO:0000256" key="8">
    <source>
        <dbReference type="ARBA" id="ARBA00022723"/>
    </source>
</evidence>
<accession>A0A932GNE1</accession>
<name>A0A932GNE1_UNCTE</name>
<dbReference type="Pfam" id="PF02579">
    <property type="entry name" value="Nitro_FeMo-Co"/>
    <property type="match status" value="1"/>
</dbReference>
<dbReference type="SFLD" id="SFLDF00281">
    <property type="entry name" value="FeMo_cofactor_biosynthesis_pro"/>
    <property type="match status" value="1"/>
</dbReference>
<dbReference type="Gene3D" id="3.30.420.130">
    <property type="entry name" value="Dinitrogenase iron-molybdenum cofactor biosynthesis domain"/>
    <property type="match status" value="1"/>
</dbReference>
<evidence type="ECO:0000259" key="15">
    <source>
        <dbReference type="PROSITE" id="PS51918"/>
    </source>
</evidence>
<dbReference type="InterPro" id="IPR013785">
    <property type="entry name" value="Aldolase_TIM"/>
</dbReference>
<keyword evidence="7" id="KW-0949">S-adenosyl-L-methionine</keyword>
<dbReference type="Gene3D" id="3.20.20.70">
    <property type="entry name" value="Aldolase class I"/>
    <property type="match status" value="1"/>
</dbReference>
<dbReference type="GO" id="GO:0046872">
    <property type="term" value="F:metal ion binding"/>
    <property type="evidence" value="ECO:0007669"/>
    <property type="project" value="UniProtKB-KW"/>
</dbReference>
<evidence type="ECO:0000256" key="13">
    <source>
        <dbReference type="ARBA" id="ARBA00030926"/>
    </source>
</evidence>
<dbReference type="GO" id="GO:0051539">
    <property type="term" value="F:4 iron, 4 sulfur cluster binding"/>
    <property type="evidence" value="ECO:0007669"/>
    <property type="project" value="UniProtKB-KW"/>
</dbReference>
<dbReference type="InterPro" id="IPR006638">
    <property type="entry name" value="Elp3/MiaA/NifB-like_rSAM"/>
</dbReference>
<dbReference type="SMART" id="SM00729">
    <property type="entry name" value="Elp3"/>
    <property type="match status" value="1"/>
</dbReference>
<evidence type="ECO:0000313" key="17">
    <source>
        <dbReference type="Proteomes" id="UP000741360"/>
    </source>
</evidence>
<comment type="pathway">
    <text evidence="3">Cofactor biosynthesis; Fe-Mo cofactor biosynthesis.</text>
</comment>
<dbReference type="PANTHER" id="PTHR43787:SF13">
    <property type="entry name" value="FEMO COFACTOR BIOSYNTHESIS PROTEIN NIFB"/>
    <property type="match status" value="1"/>
</dbReference>
<evidence type="ECO:0000256" key="4">
    <source>
        <dbReference type="ARBA" id="ARBA00006804"/>
    </source>
</evidence>
<evidence type="ECO:0000256" key="2">
    <source>
        <dbReference type="ARBA" id="ARBA00003522"/>
    </source>
</evidence>
<dbReference type="NCBIfam" id="TIGR01290">
    <property type="entry name" value="nifB"/>
    <property type="match status" value="1"/>
</dbReference>
<keyword evidence="8" id="KW-0479">Metal-binding</keyword>
<comment type="cofactor">
    <cofactor evidence="1">
        <name>[4Fe-4S] cluster</name>
        <dbReference type="ChEBI" id="CHEBI:49883"/>
    </cofactor>
</comment>
<evidence type="ECO:0000256" key="11">
    <source>
        <dbReference type="ARBA" id="ARBA00023231"/>
    </source>
</evidence>
<proteinExistence type="inferred from homology"/>
<dbReference type="InterPro" id="IPR005980">
    <property type="entry name" value="Nase_CF_NifB"/>
</dbReference>
<evidence type="ECO:0000256" key="6">
    <source>
        <dbReference type="ARBA" id="ARBA00022485"/>
    </source>
</evidence>
<evidence type="ECO:0000256" key="14">
    <source>
        <dbReference type="ARBA" id="ARBA00032102"/>
    </source>
</evidence>
<dbReference type="InterPro" id="IPR036105">
    <property type="entry name" value="DiNase_FeMo-co_biosyn_sf"/>
</dbReference>
<sequence length="474" mass="53081">MQSSQCPGFQGYRLHFDAPSESLRRRIDDHPCYSEEAHCFFARIHLAVAPRCNVFCNYCNRKFDCPNESRPGVASTVLNPKEAVRQVELVLERVPWTTVVGIAGPGDPLANPQESLQTFRLVHREFPDLMLCLSTNGLALTDHLDELVELGVSHVTLTINMVDPEVGRSIYSWVRYGGIVYRGWEGAELLRIQQMRALEELRRRDILTKVNIVLIPEVNDFHLPEVVKEVQRRGAFLVNVIPLLLVPGSKFEKQEVREPSLEERRVIQDLCERKLGVQVMRHCRLCRADAAGFLGQQEETSPRPARTPQDRGAFLAEARRRRDRVRRVREEVLETLVVLDGRSLRVAVASRGGRLVNEHFGRTREFLIFEVTSGAIRLLEIRPVAGYCTGPQSCGDEPQSLSSLISLLSDCHMVLCSRIGLDPVKALRQAGIRPVEAYGFIDRAIAGAVSAHVGVPAGNYVTAGKEVDEPSGNL</sequence>
<dbReference type="InterPro" id="IPR058240">
    <property type="entry name" value="rSAM_sf"/>
</dbReference>
<dbReference type="CDD" id="cd00852">
    <property type="entry name" value="NifB"/>
    <property type="match status" value="1"/>
</dbReference>
<comment type="function">
    <text evidence="2">Involved in the biosynthesis of the iron-molybdenum cofactor (FeMo-co or M-cluster) found in the dinitrogenase enzyme of the nitrogenase complex in nitrogen-fixing microorganisms. NifB catalyzes the crucial step of radical SAM-dependent carbide insertion that occurs concomitant with the insertion of a 9th sulfur and the rearrangement/coupling of two [4Fe-4S] clusters into a [8Fe-9S-C] cluster, the precursor to the M-cluster.</text>
</comment>
<keyword evidence="12" id="KW-0456">Lyase</keyword>